<gene>
    <name evidence="7" type="ORF">F7R26_014695</name>
</gene>
<evidence type="ECO:0000256" key="2">
    <source>
        <dbReference type="ARBA" id="ARBA00009399"/>
    </source>
</evidence>
<name>A0A643FQL2_9BURK</name>
<dbReference type="GO" id="GO:0000271">
    <property type="term" value="P:polysaccharide biosynthetic process"/>
    <property type="evidence" value="ECO:0007669"/>
    <property type="project" value="InterPro"/>
</dbReference>
<dbReference type="InterPro" id="IPR051401">
    <property type="entry name" value="GtrA_CellWall_Glycosyl"/>
</dbReference>
<comment type="subcellular location">
    <subcellularLocation>
        <location evidence="1">Membrane</location>
        <topology evidence="1">Multi-pass membrane protein</topology>
    </subcellularLocation>
</comment>
<dbReference type="AlphaFoldDB" id="A0A643FQL2"/>
<evidence type="ECO:0000256" key="4">
    <source>
        <dbReference type="ARBA" id="ARBA00022989"/>
    </source>
</evidence>
<evidence type="ECO:0000313" key="7">
    <source>
        <dbReference type="EMBL" id="QOT75433.1"/>
    </source>
</evidence>
<dbReference type="GeneID" id="98402157"/>
<dbReference type="RefSeq" id="WP_150990781.1">
    <property type="nucleotide sequence ID" value="NZ_CP062803.1"/>
</dbReference>
<evidence type="ECO:0000259" key="6">
    <source>
        <dbReference type="Pfam" id="PF04138"/>
    </source>
</evidence>
<keyword evidence="4" id="KW-1133">Transmembrane helix</keyword>
<dbReference type="PANTHER" id="PTHR38459:SF1">
    <property type="entry name" value="PROPHAGE BACTOPRENOL-LINKED GLUCOSE TRANSLOCASE HOMOLOG"/>
    <property type="match status" value="1"/>
</dbReference>
<accession>A0A643FQL2</accession>
<dbReference type="PANTHER" id="PTHR38459">
    <property type="entry name" value="PROPHAGE BACTOPRENOL-LINKED GLUCOSE TRANSLOCASE HOMOLOG"/>
    <property type="match status" value="1"/>
</dbReference>
<keyword evidence="5" id="KW-0472">Membrane</keyword>
<sequence length="138" mass="15269">MNLKRHATFIRFLIAGGFNSLFGWLVYSGAILLGAQPWLALIVGIVMGIAFNFVTLGGYAFRDLTVARLPRFVMTYGFIYVVNLICLTLLKRWIDEPILGQLILTPFMAMVSYLVLSRMVFTGRRESNGTGSGSTGGH</sequence>
<evidence type="ECO:0000256" key="3">
    <source>
        <dbReference type="ARBA" id="ARBA00022692"/>
    </source>
</evidence>
<evidence type="ECO:0000256" key="1">
    <source>
        <dbReference type="ARBA" id="ARBA00004141"/>
    </source>
</evidence>
<dbReference type="Pfam" id="PF04138">
    <property type="entry name" value="GtrA_DPMS_TM"/>
    <property type="match status" value="1"/>
</dbReference>
<protein>
    <submittedName>
        <fullName evidence="7">GtrA family protein</fullName>
    </submittedName>
</protein>
<proteinExistence type="inferred from homology"/>
<keyword evidence="3" id="KW-0812">Transmembrane</keyword>
<reference evidence="7 8" key="1">
    <citation type="submission" date="2020-10" db="EMBL/GenBank/DDBJ databases">
        <title>Complete genome sequence of Cupriavidus basilensis CCUG 49340T.</title>
        <authorList>
            <person name="Salva-Serra F."/>
            <person name="Donoso R.A."/>
            <person name="Cho K.H."/>
            <person name="Yoo J.A."/>
            <person name="Lee K."/>
            <person name="Yoon S.-H."/>
            <person name="Perez-Pantoja D."/>
            <person name="Moore E.R.B."/>
        </authorList>
    </citation>
    <scope>NUCLEOTIDE SEQUENCE [LARGE SCALE GENOMIC DNA]</scope>
    <source>
        <strain evidence="8">CCUG 49340</strain>
    </source>
</reference>
<organism evidence="7 8">
    <name type="scientific">Cupriavidus basilensis</name>
    <dbReference type="NCBI Taxonomy" id="68895"/>
    <lineage>
        <taxon>Bacteria</taxon>
        <taxon>Pseudomonadati</taxon>
        <taxon>Pseudomonadota</taxon>
        <taxon>Betaproteobacteria</taxon>
        <taxon>Burkholderiales</taxon>
        <taxon>Burkholderiaceae</taxon>
        <taxon>Cupriavidus</taxon>
    </lineage>
</organism>
<dbReference type="InterPro" id="IPR007267">
    <property type="entry name" value="GtrA_DPMS_TM"/>
</dbReference>
<dbReference type="Proteomes" id="UP000397656">
    <property type="component" value="Chromosome 1"/>
</dbReference>
<comment type="similarity">
    <text evidence="2">Belongs to the GtrA family.</text>
</comment>
<dbReference type="EMBL" id="CP062803">
    <property type="protein sequence ID" value="QOT75433.1"/>
    <property type="molecule type" value="Genomic_DNA"/>
</dbReference>
<evidence type="ECO:0000256" key="5">
    <source>
        <dbReference type="ARBA" id="ARBA00023136"/>
    </source>
</evidence>
<feature type="domain" description="GtrA/DPMS transmembrane" evidence="6">
    <location>
        <begin position="11"/>
        <end position="121"/>
    </location>
</feature>
<dbReference type="GO" id="GO:0005886">
    <property type="term" value="C:plasma membrane"/>
    <property type="evidence" value="ECO:0007669"/>
    <property type="project" value="TreeGrafter"/>
</dbReference>
<evidence type="ECO:0000313" key="8">
    <source>
        <dbReference type="Proteomes" id="UP000397656"/>
    </source>
</evidence>